<gene>
    <name evidence="5" type="ORF">OVA965_LOCUS12467</name>
    <name evidence="6" type="ORF">TMI583_LOCUS12469</name>
</gene>
<evidence type="ECO:0000256" key="4">
    <source>
        <dbReference type="ARBA" id="ARBA00023274"/>
    </source>
</evidence>
<evidence type="ECO:0000313" key="5">
    <source>
        <dbReference type="EMBL" id="CAF0957635.1"/>
    </source>
</evidence>
<evidence type="ECO:0000313" key="7">
    <source>
        <dbReference type="Proteomes" id="UP000677228"/>
    </source>
</evidence>
<evidence type="ECO:0008006" key="8">
    <source>
        <dbReference type="Google" id="ProtNLM"/>
    </source>
</evidence>
<dbReference type="GO" id="GO:1990904">
    <property type="term" value="C:ribonucleoprotein complex"/>
    <property type="evidence" value="ECO:0007669"/>
    <property type="project" value="UniProtKB-KW"/>
</dbReference>
<sequence>MRYAAAYVLATLSGEKNVDVKTISKILGSVGIECDEAKAKK</sequence>
<reference evidence="5" key="1">
    <citation type="submission" date="2021-02" db="EMBL/GenBank/DDBJ databases">
        <authorList>
            <person name="Nowell W R."/>
        </authorList>
    </citation>
    <scope>NUCLEOTIDE SEQUENCE</scope>
</reference>
<accession>A0A8S2DRN8</accession>
<evidence type="ECO:0000256" key="3">
    <source>
        <dbReference type="ARBA" id="ARBA00022980"/>
    </source>
</evidence>
<name>A0A8S2DRN8_9BILA</name>
<dbReference type="Proteomes" id="UP000677228">
    <property type="component" value="Unassembled WGS sequence"/>
</dbReference>
<dbReference type="EMBL" id="CAJNOK010005017">
    <property type="protein sequence ID" value="CAF0957635.1"/>
    <property type="molecule type" value="Genomic_DNA"/>
</dbReference>
<dbReference type="GO" id="GO:0005840">
    <property type="term" value="C:ribosome"/>
    <property type="evidence" value="ECO:0007669"/>
    <property type="project" value="UniProtKB-KW"/>
</dbReference>
<keyword evidence="3" id="KW-0689">Ribosomal protein</keyword>
<proteinExistence type="inferred from homology"/>
<comment type="caution">
    <text evidence="5">The sequence shown here is derived from an EMBL/GenBank/DDBJ whole genome shotgun (WGS) entry which is preliminary data.</text>
</comment>
<dbReference type="Gene3D" id="1.10.10.1410">
    <property type="match status" value="1"/>
</dbReference>
<organism evidence="5 7">
    <name type="scientific">Didymodactylos carnosus</name>
    <dbReference type="NCBI Taxonomy" id="1234261"/>
    <lineage>
        <taxon>Eukaryota</taxon>
        <taxon>Metazoa</taxon>
        <taxon>Spiralia</taxon>
        <taxon>Gnathifera</taxon>
        <taxon>Rotifera</taxon>
        <taxon>Eurotatoria</taxon>
        <taxon>Bdelloidea</taxon>
        <taxon>Philodinida</taxon>
        <taxon>Philodinidae</taxon>
        <taxon>Didymodactylos</taxon>
    </lineage>
</organism>
<dbReference type="InterPro" id="IPR038716">
    <property type="entry name" value="P1/P2_N_sf"/>
</dbReference>
<protein>
    <recommendedName>
        <fullName evidence="8">60S acidic ribosomal protein P2</fullName>
    </recommendedName>
</protein>
<evidence type="ECO:0000256" key="1">
    <source>
        <dbReference type="ARBA" id="ARBA00003362"/>
    </source>
</evidence>
<dbReference type="AlphaFoldDB" id="A0A8S2DRN8"/>
<dbReference type="Proteomes" id="UP000682733">
    <property type="component" value="Unassembled WGS sequence"/>
</dbReference>
<feature type="non-terminal residue" evidence="5">
    <location>
        <position position="41"/>
    </location>
</feature>
<dbReference type="EMBL" id="CAJOBA010005021">
    <property type="protein sequence ID" value="CAF3730649.1"/>
    <property type="molecule type" value="Genomic_DNA"/>
</dbReference>
<comment type="similarity">
    <text evidence="2">Belongs to the eukaryotic ribosomal protein P1/P2 family.</text>
</comment>
<evidence type="ECO:0000313" key="6">
    <source>
        <dbReference type="EMBL" id="CAF3730649.1"/>
    </source>
</evidence>
<evidence type="ECO:0000256" key="2">
    <source>
        <dbReference type="ARBA" id="ARBA00005436"/>
    </source>
</evidence>
<keyword evidence="4" id="KW-0687">Ribonucleoprotein</keyword>
<comment type="function">
    <text evidence="1">Plays an important role in the elongation step of protein synthesis.</text>
</comment>